<dbReference type="Pfam" id="PF00850">
    <property type="entry name" value="Hist_deacetyl"/>
    <property type="match status" value="1"/>
</dbReference>
<dbReference type="EMBL" id="JAUEPT010000078">
    <property type="protein sequence ID" value="KAK0433697.1"/>
    <property type="molecule type" value="Genomic_DNA"/>
</dbReference>
<sequence length="606" mass="67823">MASITLLPSPVYAPLPISQASKTSALLNIKSHLVDYDSIVQLSAFDNLEDLCVKTTSSVPSDNRQTQDGFPSLKSLHIRAKVSEMPRILRLVCRGTLETLTFVDTSSEAFRTNLEFMMDIHRELVARFPLRNLSLPYQAARLGKALWASSRAVFEPMYELPRLHSIQFVGELAMDDETIKTSLAPSWPHIGSISIHQLSGDTPSYVVLSVLAKCCPRLVSLAMPIGFPDDGVLSAVEVLSHRLQILKSVDTTAKKPVLIARFLDRIFPFLVCVEGGSGFNEVDSILRDSLLGKTIRHLKASSSFVQFHPEVPWLRLVVSPAPLHMHKLDLNARRMVSGFCYIVLGIFEPLRAYPRVLYVDIHCHHVLSSSTLTRYGECFPGTGTQENKGRGKGKDNVLLKDGITDESSQSIFEPVVDKILEVFQPNAVVLQCGADSLGRQTRLLKSHDARTCPLRPAGTPSTYETACALGIEDTIDPNLPWNEYFEWFGPRYRLEVVTSNMEDMNVKDGSLEQVRINALEHLRELNGVPSVGMHDVPKESLLEHLGFGKESDTQDKLDERLARKSPSFFDELPTREHTRLQEHTRFVYKLQESDTVSSSSDDKLWD</sequence>
<evidence type="ECO:0000313" key="3">
    <source>
        <dbReference type="Proteomes" id="UP001175226"/>
    </source>
</evidence>
<feature type="domain" description="Histone deacetylase" evidence="1">
    <location>
        <begin position="338"/>
        <end position="438"/>
    </location>
</feature>
<dbReference type="SUPFAM" id="SSF52768">
    <property type="entry name" value="Arginase/deacetylase"/>
    <property type="match status" value="1"/>
</dbReference>
<organism evidence="2 3">
    <name type="scientific">Armillaria borealis</name>
    <dbReference type="NCBI Taxonomy" id="47425"/>
    <lineage>
        <taxon>Eukaryota</taxon>
        <taxon>Fungi</taxon>
        <taxon>Dikarya</taxon>
        <taxon>Basidiomycota</taxon>
        <taxon>Agaricomycotina</taxon>
        <taxon>Agaricomycetes</taxon>
        <taxon>Agaricomycetidae</taxon>
        <taxon>Agaricales</taxon>
        <taxon>Marasmiineae</taxon>
        <taxon>Physalacriaceae</taxon>
        <taxon>Armillaria</taxon>
    </lineage>
</organism>
<dbReference type="PANTHER" id="PTHR10625:SF10">
    <property type="entry name" value="HISTONE DEACETYLASE HDAC1"/>
    <property type="match status" value="1"/>
</dbReference>
<dbReference type="InterPro" id="IPR037138">
    <property type="entry name" value="His_deacetylse_dom_sf"/>
</dbReference>
<dbReference type="GO" id="GO:0004407">
    <property type="term" value="F:histone deacetylase activity"/>
    <property type="evidence" value="ECO:0007669"/>
    <property type="project" value="TreeGrafter"/>
</dbReference>
<gene>
    <name evidence="2" type="ORF">EV421DRAFT_1909892</name>
</gene>
<evidence type="ECO:0000313" key="2">
    <source>
        <dbReference type="EMBL" id="KAK0433697.1"/>
    </source>
</evidence>
<comment type="caution">
    <text evidence="2">The sequence shown here is derived from an EMBL/GenBank/DDBJ whole genome shotgun (WGS) entry which is preliminary data.</text>
</comment>
<dbReference type="InterPro" id="IPR023696">
    <property type="entry name" value="Ureohydrolase_dom_sf"/>
</dbReference>
<reference evidence="2" key="1">
    <citation type="submission" date="2023-06" db="EMBL/GenBank/DDBJ databases">
        <authorList>
            <consortium name="Lawrence Berkeley National Laboratory"/>
            <person name="Ahrendt S."/>
            <person name="Sahu N."/>
            <person name="Indic B."/>
            <person name="Wong-Bajracharya J."/>
            <person name="Merenyi Z."/>
            <person name="Ke H.-M."/>
            <person name="Monk M."/>
            <person name="Kocsube S."/>
            <person name="Drula E."/>
            <person name="Lipzen A."/>
            <person name="Balint B."/>
            <person name="Henrissat B."/>
            <person name="Andreopoulos B."/>
            <person name="Martin F.M."/>
            <person name="Harder C.B."/>
            <person name="Rigling D."/>
            <person name="Ford K.L."/>
            <person name="Foster G.D."/>
            <person name="Pangilinan J."/>
            <person name="Papanicolaou A."/>
            <person name="Barry K."/>
            <person name="LaButti K."/>
            <person name="Viragh M."/>
            <person name="Koriabine M."/>
            <person name="Yan M."/>
            <person name="Riley R."/>
            <person name="Champramary S."/>
            <person name="Plett K.L."/>
            <person name="Tsai I.J."/>
            <person name="Slot J."/>
            <person name="Sipos G."/>
            <person name="Plett J."/>
            <person name="Nagy L.G."/>
            <person name="Grigoriev I.V."/>
        </authorList>
    </citation>
    <scope>NUCLEOTIDE SEQUENCE</scope>
    <source>
        <strain evidence="2">FPL87.14</strain>
    </source>
</reference>
<dbReference type="Gene3D" id="3.40.800.20">
    <property type="entry name" value="Histone deacetylase domain"/>
    <property type="match status" value="1"/>
</dbReference>
<dbReference type="InterPro" id="IPR023801">
    <property type="entry name" value="His_deacetylse_dom"/>
</dbReference>
<accession>A0AA39MGR1</accession>
<dbReference type="PANTHER" id="PTHR10625">
    <property type="entry name" value="HISTONE DEACETYLASE HDAC1-RELATED"/>
    <property type="match status" value="1"/>
</dbReference>
<protein>
    <recommendedName>
        <fullName evidence="1">Histone deacetylase domain-containing protein</fullName>
    </recommendedName>
</protein>
<dbReference type="AlphaFoldDB" id="A0AA39MGR1"/>
<proteinExistence type="predicted"/>
<evidence type="ECO:0000259" key="1">
    <source>
        <dbReference type="Pfam" id="PF00850"/>
    </source>
</evidence>
<dbReference type="GO" id="GO:0040029">
    <property type="term" value="P:epigenetic regulation of gene expression"/>
    <property type="evidence" value="ECO:0007669"/>
    <property type="project" value="TreeGrafter"/>
</dbReference>
<dbReference type="Proteomes" id="UP001175226">
    <property type="component" value="Unassembled WGS sequence"/>
</dbReference>
<name>A0AA39MGR1_9AGAR</name>
<keyword evidence="3" id="KW-1185">Reference proteome</keyword>